<dbReference type="RefSeq" id="WP_155341395.1">
    <property type="nucleotide sequence ID" value="NZ_BAAABN010000022.1"/>
</dbReference>
<accession>A0A5M3WE48</accession>
<dbReference type="GO" id="GO:0032259">
    <property type="term" value="P:methylation"/>
    <property type="evidence" value="ECO:0007669"/>
    <property type="project" value="UniProtKB-KW"/>
</dbReference>
<evidence type="ECO:0000256" key="2">
    <source>
        <dbReference type="ARBA" id="ARBA00022603"/>
    </source>
</evidence>
<dbReference type="EC" id="2.1.1.72" evidence="1"/>
<evidence type="ECO:0000313" key="9">
    <source>
        <dbReference type="EMBL" id="GES05383.1"/>
    </source>
</evidence>
<keyword evidence="10" id="KW-1185">Reference proteome</keyword>
<evidence type="ECO:0000256" key="5">
    <source>
        <dbReference type="ARBA" id="ARBA00047942"/>
    </source>
</evidence>
<keyword evidence="2" id="KW-0489">Methyltransferase</keyword>
<dbReference type="PRINTS" id="PR00507">
    <property type="entry name" value="N12N6MTFRASE"/>
</dbReference>
<organism evidence="9 10">
    <name type="scientific">Acrocarpospora corrugata</name>
    <dbReference type="NCBI Taxonomy" id="35763"/>
    <lineage>
        <taxon>Bacteria</taxon>
        <taxon>Bacillati</taxon>
        <taxon>Actinomycetota</taxon>
        <taxon>Actinomycetes</taxon>
        <taxon>Streptosporangiales</taxon>
        <taxon>Streptosporangiaceae</taxon>
        <taxon>Acrocarpospora</taxon>
    </lineage>
</organism>
<dbReference type="SUPFAM" id="SSF53335">
    <property type="entry name" value="S-adenosyl-L-methionine-dependent methyltransferases"/>
    <property type="match status" value="1"/>
</dbReference>
<dbReference type="GO" id="GO:0006304">
    <property type="term" value="P:DNA modification"/>
    <property type="evidence" value="ECO:0007669"/>
    <property type="project" value="InterPro"/>
</dbReference>
<feature type="region of interest" description="Disordered" evidence="6">
    <location>
        <begin position="1"/>
        <end position="20"/>
    </location>
</feature>
<dbReference type="Proteomes" id="UP000334990">
    <property type="component" value="Unassembled WGS sequence"/>
</dbReference>
<evidence type="ECO:0000256" key="6">
    <source>
        <dbReference type="SAM" id="MobiDB-lite"/>
    </source>
</evidence>
<reference evidence="9 10" key="1">
    <citation type="submission" date="2019-10" db="EMBL/GenBank/DDBJ databases">
        <title>Whole genome shotgun sequence of Acrocarpospora corrugata NBRC 13972.</title>
        <authorList>
            <person name="Ichikawa N."/>
            <person name="Kimura A."/>
            <person name="Kitahashi Y."/>
            <person name="Komaki H."/>
            <person name="Oguchi A."/>
        </authorList>
    </citation>
    <scope>NUCLEOTIDE SEQUENCE [LARGE SCALE GENOMIC DNA]</scope>
    <source>
        <strain evidence="9 10">NBRC 13972</strain>
    </source>
</reference>
<dbReference type="PANTHER" id="PTHR33841:SF1">
    <property type="entry name" value="DNA METHYLTRANSFERASE A"/>
    <property type="match status" value="1"/>
</dbReference>
<dbReference type="Pfam" id="PF07669">
    <property type="entry name" value="Eco57I"/>
    <property type="match status" value="1"/>
</dbReference>
<dbReference type="InterPro" id="IPR011639">
    <property type="entry name" value="MethylTrfase_TaqI-like_dom"/>
</dbReference>
<dbReference type="Gene3D" id="3.40.50.150">
    <property type="entry name" value="Vaccinia Virus protein VP39"/>
    <property type="match status" value="1"/>
</dbReference>
<gene>
    <name evidence="9" type="ORF">Acor_74510</name>
</gene>
<feature type="domain" description="Type II methyltransferase M.TaqI-like" evidence="7">
    <location>
        <begin position="668"/>
        <end position="945"/>
    </location>
</feature>
<evidence type="ECO:0000256" key="4">
    <source>
        <dbReference type="ARBA" id="ARBA00022691"/>
    </source>
</evidence>
<protein>
    <recommendedName>
        <fullName evidence="1">site-specific DNA-methyltransferase (adenine-specific)</fullName>
        <ecNumber evidence="1">2.1.1.72</ecNumber>
    </recommendedName>
</protein>
<evidence type="ECO:0000313" key="10">
    <source>
        <dbReference type="Proteomes" id="UP000334990"/>
    </source>
</evidence>
<evidence type="ECO:0000259" key="7">
    <source>
        <dbReference type="Pfam" id="PF07669"/>
    </source>
</evidence>
<feature type="domain" description="MmeI-like target recognition" evidence="8">
    <location>
        <begin position="1036"/>
        <end position="1228"/>
    </location>
</feature>
<dbReference type="InterPro" id="IPR050953">
    <property type="entry name" value="N4_N6_ade-DNA_methylase"/>
</dbReference>
<evidence type="ECO:0000259" key="8">
    <source>
        <dbReference type="Pfam" id="PF20466"/>
    </source>
</evidence>
<sequence>MSAPTTAKRPRLPKSTQQTPIEQHAEWLNLLRPDGPFLSAKILAEAFPQGLGVVETELRARIRQAWAELQADPAALCFAWQHLVMKELVGYQGQALRQGSMLPRELATGSGTGPDALLMGPADPTSGVPGAAERALIYRRPWDEPLTRAVKGLPSLAEQAAELCRRRAVPVALLTNGRRWVLVHARPAAPTSIAVFDADTWSEEPLLLRAFVSLLGIRCAAIAPKDRDGNDTGSLSALFTRTANDTTTVTKTLGKQVREAVELLVAELSRLDREAGGTLLVDVPPRTVYRAALTVMMRIVFLLYAEEQNLLPSGDELYSDSYSVTKLHSRLDLEDAAIADRWQAAWPTLLATFRAIHGGARHTEMWIPAYGGSLFDPIRFSWLERTKVTDRVVFAMLDALVKLKRVSSTGKVTSSERLSYKGLDVEQIGHVYEGLLEHSAVRFEETHVGLKGKAGIDVKLSDLETWHAADRLANEVTKLAGLTARQFASYLPTEPTSGDIGKLDAACDNDPALAGRVRPFFGLLRTDLRDEPIVHPPGTVTVAQVGDRRDQGTHYTPRVLAEEVVLHTLDPLCFLPGSPDGIPRPADGTQPPEWQVRSASELLALKVLDPAMGSGAFLVSACRYLSERVVEAWERDGLPNLVISRLGEQREDRDTLLLEARRMVADRCLYGVDIDEMAVELAKLSLWLVTLAKGRPFNFVDHALRCGDSLIGCLTADQIEAFHLVPGEGRRLNARLTGEIDRVTGPLLSQAAELRREIEDHPVLDIRDSRSKEAKLAKAEALTEKLRLAADAVVAAKLSTATTKSDDAYNDRLSLISDLVERALLGDSDAEAEARTIVDGWLLGPSGGPRTAPLRPLHWPLEFPEIAADPVRGNHRFDAVMGNPPFSGGNQLSGRIGKDAHEYLGQVVAGGYTEGGQVDLVAYFLLRELTLSSGERLGMIATKTIGQADTRKVGLARVAGQGRSIYRAIKSQPWPGGAAVHVALVWVGRMCAKERIILDGEVVREIDSSLTRPSRVVGEPYTLVTFAGQSSQGCKTTGKGFLLEPAEARALIAKDERNAQVVFRYLINDEINNQPDQSATRWAIDFNDMPEEEARKYPDAFAILDERVRPVRQRKKADGSFQLRNPLPQRWWHYEEKRPTLRLTIANYDRVLVIGKHSKYGLPSIVPNGQVFSDSMVVFYSPDVTGMLALLTSDWHFNWWTVKGESTIKGDPRYTPSDGFDTFPQPELTPRIRAAGEELDTYRRQVQLTRIPQLGMTDLYNEVHDPANQEADIQRLREIHVEVDEAVAESYLAHPMASGFGWTPLVLNHDFHETTHGLRWTVNPDVQIEMNDRLLELNHALYAGELRRGLHNKKKAPAKSKLFSAGPVDDALF</sequence>
<dbReference type="InterPro" id="IPR029063">
    <property type="entry name" value="SAM-dependent_MTases_sf"/>
</dbReference>
<evidence type="ECO:0000256" key="1">
    <source>
        <dbReference type="ARBA" id="ARBA00011900"/>
    </source>
</evidence>
<comment type="catalytic activity">
    <reaction evidence="5">
        <text>a 2'-deoxyadenosine in DNA + S-adenosyl-L-methionine = an N(6)-methyl-2'-deoxyadenosine in DNA + S-adenosyl-L-homocysteine + H(+)</text>
        <dbReference type="Rhea" id="RHEA:15197"/>
        <dbReference type="Rhea" id="RHEA-COMP:12418"/>
        <dbReference type="Rhea" id="RHEA-COMP:12419"/>
        <dbReference type="ChEBI" id="CHEBI:15378"/>
        <dbReference type="ChEBI" id="CHEBI:57856"/>
        <dbReference type="ChEBI" id="CHEBI:59789"/>
        <dbReference type="ChEBI" id="CHEBI:90615"/>
        <dbReference type="ChEBI" id="CHEBI:90616"/>
        <dbReference type="EC" id="2.1.1.72"/>
    </reaction>
</comment>
<proteinExistence type="predicted"/>
<dbReference type="InterPro" id="IPR046820">
    <property type="entry name" value="MmeI_TRD"/>
</dbReference>
<dbReference type="EMBL" id="BLAD01000099">
    <property type="protein sequence ID" value="GES05383.1"/>
    <property type="molecule type" value="Genomic_DNA"/>
</dbReference>
<name>A0A5M3WE48_9ACTN</name>
<keyword evidence="3" id="KW-0808">Transferase</keyword>
<dbReference type="OrthoDB" id="4280289at2"/>
<evidence type="ECO:0000256" key="3">
    <source>
        <dbReference type="ARBA" id="ARBA00022679"/>
    </source>
</evidence>
<dbReference type="GO" id="GO:0009007">
    <property type="term" value="F:site-specific DNA-methyltransferase (adenine-specific) activity"/>
    <property type="evidence" value="ECO:0007669"/>
    <property type="project" value="UniProtKB-EC"/>
</dbReference>
<dbReference type="PANTHER" id="PTHR33841">
    <property type="entry name" value="DNA METHYLTRANSFERASE YEEA-RELATED"/>
    <property type="match status" value="1"/>
</dbReference>
<comment type="caution">
    <text evidence="9">The sequence shown here is derived from an EMBL/GenBank/DDBJ whole genome shotgun (WGS) entry which is preliminary data.</text>
</comment>
<keyword evidence="4" id="KW-0949">S-adenosyl-L-methionine</keyword>
<dbReference type="Pfam" id="PF20466">
    <property type="entry name" value="MmeI_TRD"/>
    <property type="match status" value="1"/>
</dbReference>